<feature type="region of interest" description="Disordered" evidence="1">
    <location>
        <begin position="27"/>
        <end position="51"/>
    </location>
</feature>
<evidence type="ECO:0000313" key="2">
    <source>
        <dbReference type="EMBL" id="ONK56310.1"/>
    </source>
</evidence>
<dbReference type="EMBL" id="CM007390">
    <property type="protein sequence ID" value="ONK56310.1"/>
    <property type="molecule type" value="Genomic_DNA"/>
</dbReference>
<feature type="non-terminal residue" evidence="2">
    <location>
        <position position="71"/>
    </location>
</feature>
<name>A0A5P1E142_ASPOF</name>
<evidence type="ECO:0000313" key="3">
    <source>
        <dbReference type="Proteomes" id="UP000243459"/>
    </source>
</evidence>
<accession>A0A5P1E142</accession>
<dbReference type="PANTHER" id="PTHR48444">
    <property type="entry name" value="DNA TOPOISOMERASE 6 SUBUNIT B"/>
    <property type="match status" value="1"/>
</dbReference>
<feature type="non-terminal residue" evidence="2">
    <location>
        <position position="1"/>
    </location>
</feature>
<dbReference type="PANTHER" id="PTHR48444:SF1">
    <property type="entry name" value="DNA TOPOISOMERASE 6 SUBUNIT B"/>
    <property type="match status" value="1"/>
</dbReference>
<protein>
    <submittedName>
        <fullName evidence="2">Uncharacterized protein</fullName>
    </submittedName>
</protein>
<dbReference type="Gramene" id="ONK56310">
    <property type="protein sequence ID" value="ONK56310"/>
    <property type="gene ID" value="A4U43_C10F6600"/>
</dbReference>
<gene>
    <name evidence="2" type="ORF">A4U43_C10F6600</name>
</gene>
<dbReference type="AlphaFoldDB" id="A0A5P1E142"/>
<proteinExistence type="predicted"/>
<dbReference type="Proteomes" id="UP000243459">
    <property type="component" value="Chromosome 10"/>
</dbReference>
<sequence length="71" mass="8002">LPPAISTQTLAPQSYYWRSISGWAWMGSSESPEEPKKGRSKTPKKTKESVLKQKSPVEFFVENKNIAGFDN</sequence>
<reference evidence="3" key="1">
    <citation type="journal article" date="2017" name="Nat. Commun.">
        <title>The asparagus genome sheds light on the origin and evolution of a young Y chromosome.</title>
        <authorList>
            <person name="Harkess A."/>
            <person name="Zhou J."/>
            <person name="Xu C."/>
            <person name="Bowers J.E."/>
            <person name="Van der Hulst R."/>
            <person name="Ayyampalayam S."/>
            <person name="Mercati F."/>
            <person name="Riccardi P."/>
            <person name="McKain M.R."/>
            <person name="Kakrana A."/>
            <person name="Tang H."/>
            <person name="Ray J."/>
            <person name="Groenendijk J."/>
            <person name="Arikit S."/>
            <person name="Mathioni S.M."/>
            <person name="Nakano M."/>
            <person name="Shan H."/>
            <person name="Telgmann-Rauber A."/>
            <person name="Kanno A."/>
            <person name="Yue Z."/>
            <person name="Chen H."/>
            <person name="Li W."/>
            <person name="Chen Y."/>
            <person name="Xu X."/>
            <person name="Zhang Y."/>
            <person name="Luo S."/>
            <person name="Chen H."/>
            <person name="Gao J."/>
            <person name="Mao Z."/>
            <person name="Pires J.C."/>
            <person name="Luo M."/>
            <person name="Kudrna D."/>
            <person name="Wing R.A."/>
            <person name="Meyers B.C."/>
            <person name="Yi K."/>
            <person name="Kong H."/>
            <person name="Lavrijsen P."/>
            <person name="Sunseri F."/>
            <person name="Falavigna A."/>
            <person name="Ye Y."/>
            <person name="Leebens-Mack J.H."/>
            <person name="Chen G."/>
        </authorList>
    </citation>
    <scope>NUCLEOTIDE SEQUENCE [LARGE SCALE GENOMIC DNA]</scope>
    <source>
        <strain evidence="3">cv. DH0086</strain>
    </source>
</reference>
<keyword evidence="3" id="KW-1185">Reference proteome</keyword>
<organism evidence="2 3">
    <name type="scientific">Asparagus officinalis</name>
    <name type="common">Garden asparagus</name>
    <dbReference type="NCBI Taxonomy" id="4686"/>
    <lineage>
        <taxon>Eukaryota</taxon>
        <taxon>Viridiplantae</taxon>
        <taxon>Streptophyta</taxon>
        <taxon>Embryophyta</taxon>
        <taxon>Tracheophyta</taxon>
        <taxon>Spermatophyta</taxon>
        <taxon>Magnoliopsida</taxon>
        <taxon>Liliopsida</taxon>
        <taxon>Asparagales</taxon>
        <taxon>Asparagaceae</taxon>
        <taxon>Asparagoideae</taxon>
        <taxon>Asparagus</taxon>
    </lineage>
</organism>
<evidence type="ECO:0000256" key="1">
    <source>
        <dbReference type="SAM" id="MobiDB-lite"/>
    </source>
</evidence>